<evidence type="ECO:0000313" key="9">
    <source>
        <dbReference type="Ensembl" id="ENSMZEP00005004815.1"/>
    </source>
</evidence>
<organism evidence="9 10">
    <name type="scientific">Maylandia zebra</name>
    <name type="common">zebra mbuna</name>
    <dbReference type="NCBI Taxonomy" id="106582"/>
    <lineage>
        <taxon>Eukaryota</taxon>
        <taxon>Metazoa</taxon>
        <taxon>Chordata</taxon>
        <taxon>Craniata</taxon>
        <taxon>Vertebrata</taxon>
        <taxon>Euteleostomi</taxon>
        <taxon>Actinopterygii</taxon>
        <taxon>Neopterygii</taxon>
        <taxon>Teleostei</taxon>
        <taxon>Neoteleostei</taxon>
        <taxon>Acanthomorphata</taxon>
        <taxon>Ovalentaria</taxon>
        <taxon>Cichlomorphae</taxon>
        <taxon>Cichliformes</taxon>
        <taxon>Cichlidae</taxon>
        <taxon>African cichlids</taxon>
        <taxon>Pseudocrenilabrinae</taxon>
        <taxon>Haplochromini</taxon>
        <taxon>Maylandia</taxon>
        <taxon>Maylandia zebra complex</taxon>
    </lineage>
</organism>
<evidence type="ECO:0000256" key="1">
    <source>
        <dbReference type="ARBA" id="ARBA00023015"/>
    </source>
</evidence>
<dbReference type="GO" id="GO:0042796">
    <property type="term" value="P:snRNA transcription by RNA polymerase III"/>
    <property type="evidence" value="ECO:0007669"/>
    <property type="project" value="TreeGrafter"/>
</dbReference>
<evidence type="ECO:0000256" key="4">
    <source>
        <dbReference type="ARBA" id="ARBA00023242"/>
    </source>
</evidence>
<dbReference type="InterPro" id="IPR017930">
    <property type="entry name" value="Myb_dom"/>
</dbReference>
<dbReference type="GO" id="GO:0001006">
    <property type="term" value="F:RNA polymerase III type 3 promoter sequence-specific DNA binding"/>
    <property type="evidence" value="ECO:0007669"/>
    <property type="project" value="TreeGrafter"/>
</dbReference>
<evidence type="ECO:0000259" key="6">
    <source>
        <dbReference type="PROSITE" id="PS50090"/>
    </source>
</evidence>
<keyword evidence="3" id="KW-0804">Transcription</keyword>
<dbReference type="Ensembl" id="ENSMZET00005005023.1">
    <property type="protein sequence ID" value="ENSMZEP00005004815.1"/>
    <property type="gene ID" value="ENSMZEG00005003547.1"/>
</dbReference>
<sequence length="1021" mass="114369">VFSCIQSAAGLLAEREKIQKEIQNLEEVLGPHSPIIVSGTSLWLSCSMSVEPEFIYLFSHNQKLMKKSPLDSCLQMNLVYQQVVQETLDQLEKLLTQNQKEQELETQLSGQIKEPSKQQPTNSSYQQPMKMYLGRFLKPYFKDKLTGLGPPANQEAKEKASRIAGYLDDKNWQKTLLIHAVSRESLRRLIQPKLSKQKKEEELIGDRFEEYDWQKISNIDFEETRDAGDIRCFWQNFLHPSINKTRWSQEEVQQLKEISRKHEERHWEIIAQELGTGRTAFMCLQMFQRFVSGSLKRGSWTPAEDDLLRELVDKMRIGNFIPYTQMSYFMEGRDPAQLIYRWNQVLDPSLKRGPWTKQEDKLLLQAVARHGEKNWWKIRLEVPGRTDGGCRDRYYDCLKAGTKRGPFDRKERELLVELVEKHGVGGFYKRIHPSIGPSSSAYPEPGHGSSLSREGQASLSPATSSSLSGGTSRRSKASRDGAMMMVSPDQLRAHLHNQARRFYSRSKCKTKTSQTSRPLFMKGMTGQGVDLMLQAAVTPWIGNLLIPASTKRMAEDVLRERAEKKELSSTSVFTLFLKVMNVDVMGCKEMIERRQSGVTLITPPSNPPPGKFKNPNTVAGILQRMHLGMQEPSPADRWCRQTPPPQLHPSIVTQKRSRGACSKEKASTQTPVAAPVPRLHLCPGQSMWFMTPTGLVQLSQAPSQGLEMAAINTVPPSPGSSLNQHTATSPVQLATRGLRPIAPKLSSGPVPITLPNQPHPLPEPPVCNPRPLAPPSVQPSDLDHGLYSLPFCPPRSSTNFSPLGTVRVDAPQSRPLRKEVLEIDPSLIFVESPAAINDWLSGSGGVVVPGLSLSLPYLPPFVSNLSMLSRLLYLPDSTSDITPAEKHPGNTPYDPTAGGLVAAVRQLVAERFSNNPAYQLLKARFLSCFTLPALLATMPPVPKVEACQTNQEEEKEEEVEEEGEEEVELRKLKEMAKLRRAEVSCVGYSGSFNFCLYHSNTDSGSIQLTVGTYTVIWETNC</sequence>
<dbReference type="InterPro" id="IPR051575">
    <property type="entry name" value="Myb-like_DNA-bd"/>
</dbReference>
<dbReference type="GeneTree" id="ENSGT00940000160404"/>
<feature type="domain" description="Myb-like" evidence="6">
    <location>
        <begin position="239"/>
        <end position="291"/>
    </location>
</feature>
<proteinExistence type="predicted"/>
<evidence type="ECO:0000313" key="10">
    <source>
        <dbReference type="Proteomes" id="UP000265160"/>
    </source>
</evidence>
<accession>A0A3P9B4J5</accession>
<evidence type="ECO:0000259" key="7">
    <source>
        <dbReference type="PROSITE" id="PS51293"/>
    </source>
</evidence>
<feature type="domain" description="Myb-like" evidence="6">
    <location>
        <begin position="347"/>
        <end position="398"/>
    </location>
</feature>
<dbReference type="Gene3D" id="1.10.10.60">
    <property type="entry name" value="Homeodomain-like"/>
    <property type="match status" value="3"/>
</dbReference>
<name>A0A3P9B4J5_9CICH</name>
<feature type="region of interest" description="Disordered" evidence="5">
    <location>
        <begin position="105"/>
        <end position="125"/>
    </location>
</feature>
<evidence type="ECO:0000259" key="8">
    <source>
        <dbReference type="PROSITE" id="PS51294"/>
    </source>
</evidence>
<dbReference type="GO" id="GO:0000978">
    <property type="term" value="F:RNA polymerase II cis-regulatory region sequence-specific DNA binding"/>
    <property type="evidence" value="ECO:0007669"/>
    <property type="project" value="TreeGrafter"/>
</dbReference>
<keyword evidence="2" id="KW-0238">DNA-binding</keyword>
<protein>
    <submittedName>
        <fullName evidence="9">Small nuclear RNA activating complex polypeptide 4</fullName>
    </submittedName>
</protein>
<evidence type="ECO:0000256" key="2">
    <source>
        <dbReference type="ARBA" id="ARBA00023125"/>
    </source>
</evidence>
<feature type="domain" description="Myb-like" evidence="6">
    <location>
        <begin position="292"/>
        <end position="346"/>
    </location>
</feature>
<feature type="region of interest" description="Disordered" evidence="5">
    <location>
        <begin position="438"/>
        <end position="481"/>
    </location>
</feature>
<dbReference type="PANTHER" id="PTHR46621:SF1">
    <property type="entry name" value="SNRNA-ACTIVATING PROTEIN COMPLEX SUBUNIT 4"/>
    <property type="match status" value="1"/>
</dbReference>
<dbReference type="PROSITE" id="PS51294">
    <property type="entry name" value="HTH_MYB"/>
    <property type="match status" value="2"/>
</dbReference>
<reference evidence="9" key="3">
    <citation type="submission" date="2025-09" db="UniProtKB">
        <authorList>
            <consortium name="Ensembl"/>
        </authorList>
    </citation>
    <scope>IDENTIFICATION</scope>
</reference>
<evidence type="ECO:0000256" key="3">
    <source>
        <dbReference type="ARBA" id="ARBA00023163"/>
    </source>
</evidence>
<dbReference type="CDD" id="cd00167">
    <property type="entry name" value="SANT"/>
    <property type="match status" value="3"/>
</dbReference>
<dbReference type="SMART" id="SM00717">
    <property type="entry name" value="SANT"/>
    <property type="match status" value="4"/>
</dbReference>
<feature type="domain" description="SANT" evidence="7">
    <location>
        <begin position="355"/>
        <end position="402"/>
    </location>
</feature>
<dbReference type="InterPro" id="IPR001005">
    <property type="entry name" value="SANT/Myb"/>
</dbReference>
<dbReference type="PROSITE" id="PS50090">
    <property type="entry name" value="MYB_LIKE"/>
    <property type="match status" value="3"/>
</dbReference>
<evidence type="ECO:0000256" key="5">
    <source>
        <dbReference type="SAM" id="MobiDB-lite"/>
    </source>
</evidence>
<keyword evidence="4" id="KW-0539">Nucleus</keyword>
<dbReference type="PROSITE" id="PS51293">
    <property type="entry name" value="SANT"/>
    <property type="match status" value="1"/>
</dbReference>
<keyword evidence="1" id="KW-0805">Transcription regulation</keyword>
<keyword evidence="10" id="KW-1185">Reference proteome</keyword>
<dbReference type="PANTHER" id="PTHR46621">
    <property type="entry name" value="SNRNA-ACTIVATING PROTEIN COMPLEX SUBUNIT 4"/>
    <property type="match status" value="1"/>
</dbReference>
<reference evidence="9" key="2">
    <citation type="submission" date="2025-08" db="UniProtKB">
        <authorList>
            <consortium name="Ensembl"/>
        </authorList>
    </citation>
    <scope>IDENTIFICATION</scope>
</reference>
<dbReference type="SUPFAM" id="SSF46689">
    <property type="entry name" value="Homeodomain-like"/>
    <property type="match status" value="2"/>
</dbReference>
<dbReference type="GO" id="GO:0019185">
    <property type="term" value="C:snRNA-activating protein complex"/>
    <property type="evidence" value="ECO:0007669"/>
    <property type="project" value="TreeGrafter"/>
</dbReference>
<reference evidence="9 10" key="1">
    <citation type="journal article" date="2014" name="Nature">
        <title>The genomic substrate for adaptive radiation in African cichlid fish.</title>
        <authorList>
            <person name="Brawand D."/>
            <person name="Wagner C.E."/>
            <person name="Li Y.I."/>
            <person name="Malinsky M."/>
            <person name="Keller I."/>
            <person name="Fan S."/>
            <person name="Simakov O."/>
            <person name="Ng A.Y."/>
            <person name="Lim Z.W."/>
            <person name="Bezault E."/>
            <person name="Turner-Maier J."/>
            <person name="Johnson J."/>
            <person name="Alcazar R."/>
            <person name="Noh H.J."/>
            <person name="Russell P."/>
            <person name="Aken B."/>
            <person name="Alfoldi J."/>
            <person name="Amemiya C."/>
            <person name="Azzouzi N."/>
            <person name="Baroiller J.F."/>
            <person name="Barloy-Hubler F."/>
            <person name="Berlin A."/>
            <person name="Bloomquist R."/>
            <person name="Carleton K.L."/>
            <person name="Conte M.A."/>
            <person name="D'Cotta H."/>
            <person name="Eshel O."/>
            <person name="Gaffney L."/>
            <person name="Galibert F."/>
            <person name="Gante H.F."/>
            <person name="Gnerre S."/>
            <person name="Greuter L."/>
            <person name="Guyon R."/>
            <person name="Haddad N.S."/>
            <person name="Haerty W."/>
            <person name="Harris R.M."/>
            <person name="Hofmann H.A."/>
            <person name="Hourlier T."/>
            <person name="Hulata G."/>
            <person name="Jaffe D.B."/>
            <person name="Lara M."/>
            <person name="Lee A.P."/>
            <person name="MacCallum I."/>
            <person name="Mwaiko S."/>
            <person name="Nikaido M."/>
            <person name="Nishihara H."/>
            <person name="Ozouf-Costaz C."/>
            <person name="Penman D.J."/>
            <person name="Przybylski D."/>
            <person name="Rakotomanga M."/>
            <person name="Renn S.C.P."/>
            <person name="Ribeiro F.J."/>
            <person name="Ron M."/>
            <person name="Salzburger W."/>
            <person name="Sanchez-Pulido L."/>
            <person name="Santos M.E."/>
            <person name="Searle S."/>
            <person name="Sharpe T."/>
            <person name="Swofford R."/>
            <person name="Tan F.J."/>
            <person name="Williams L."/>
            <person name="Young S."/>
            <person name="Yin S."/>
            <person name="Okada N."/>
            <person name="Kocher T.D."/>
            <person name="Miska E.A."/>
            <person name="Lander E.S."/>
            <person name="Venkatesh B."/>
            <person name="Fernald R.D."/>
            <person name="Meyer A."/>
            <person name="Ponting C.P."/>
            <person name="Streelman J.T."/>
            <person name="Lindblad-Toh K."/>
            <person name="Seehausen O."/>
            <person name="Di Palma F."/>
        </authorList>
    </citation>
    <scope>NUCLEOTIDE SEQUENCE</scope>
</reference>
<feature type="domain" description="HTH myb-type" evidence="8">
    <location>
        <begin position="239"/>
        <end position="295"/>
    </location>
</feature>
<feature type="compositionally biased region" description="Low complexity" evidence="5">
    <location>
        <begin position="457"/>
        <end position="472"/>
    </location>
</feature>
<dbReference type="InterPro" id="IPR009057">
    <property type="entry name" value="Homeodomain-like_sf"/>
</dbReference>
<dbReference type="GO" id="GO:0042795">
    <property type="term" value="P:snRNA transcription by RNA polymerase II"/>
    <property type="evidence" value="ECO:0007669"/>
    <property type="project" value="TreeGrafter"/>
</dbReference>
<dbReference type="AlphaFoldDB" id="A0A3P9B4J5"/>
<dbReference type="Pfam" id="PF00249">
    <property type="entry name" value="Myb_DNA-binding"/>
    <property type="match status" value="3"/>
</dbReference>
<dbReference type="Proteomes" id="UP000265160">
    <property type="component" value="LG12"/>
</dbReference>
<dbReference type="InterPro" id="IPR017884">
    <property type="entry name" value="SANT_dom"/>
</dbReference>
<feature type="domain" description="HTH myb-type" evidence="8">
    <location>
        <begin position="347"/>
        <end position="402"/>
    </location>
</feature>